<dbReference type="InterPro" id="IPR027417">
    <property type="entry name" value="P-loop_NTPase"/>
</dbReference>
<dbReference type="PANTHER" id="PTHR11566:SF215">
    <property type="entry name" value="DYNAMIN GTPASE"/>
    <property type="match status" value="1"/>
</dbReference>
<dbReference type="PRINTS" id="PR00195">
    <property type="entry name" value="DYNAMIN"/>
</dbReference>
<dbReference type="Proteomes" id="UP001397290">
    <property type="component" value="Unassembled WGS sequence"/>
</dbReference>
<dbReference type="InterPro" id="IPR000375">
    <property type="entry name" value="Dynamin_stalk"/>
</dbReference>
<keyword evidence="7" id="KW-1185">Reference proteome</keyword>
<reference evidence="6 7" key="1">
    <citation type="submission" date="2020-02" db="EMBL/GenBank/DDBJ databases">
        <title>Comparative genomics of the hypocrealean fungal genus Beauvera.</title>
        <authorList>
            <person name="Showalter D.N."/>
            <person name="Bushley K.E."/>
            <person name="Rehner S.A."/>
        </authorList>
    </citation>
    <scope>NUCLEOTIDE SEQUENCE [LARGE SCALE GENOMIC DNA]</scope>
    <source>
        <strain evidence="6 7">ARSEF4384</strain>
    </source>
</reference>
<dbReference type="Pfam" id="PF01031">
    <property type="entry name" value="Dynamin_M"/>
    <property type="match status" value="1"/>
</dbReference>
<sequence>MTTPADDKPGELLTSPARLQKIDQLRDKNIGAYLPLPQLVAVGDQSSGKSSLLEGLTGIPFPRGQGLCTRYATQITHRRESQAFINISIIPGPNASEAEKLRLEEYQKSVSTTSELKDQLSSILLEVNELMGVCTSQNPKGTKTFTEDVLKIEKCGPNEDYLTVIDVPGLFEDTKHNSTTETDKEMVQSMVRKYICNDQTIILAVLPCFVDFATQKILALAEEYDPTGERTLGILTKPDLLIEESGKNVVCGLIRGEQRPLNLGYHLVRSRGGDDEGKAFSDEARDSEFKKKPWCTLPSDRLGVVALRQRLQHLLGDLTDKAFPKLRSKTRKLLRETREQLANLGHSRQTMREQQQFLVSIASEFQRLVRAAMNADYSSSPVFDDDRFRLITNVLNATDDFKSDFTVYAHTYKFLPSSEEASKEADEEESTTSEPKFDNERTPFELFPDLDGVIVRDRIEDSPKEGIMEWIQHSHYRSRGSQLIPLNPMLFSSALREQTSGWSAQTVYYVSRVIYTIHDFLVGALEAVCSDKRAREELLSQILEETLARYAAGLQQAKFLVNVEREAHPYTLNNIFRSKLAKLQSLRMKSKLIDKTYNNSWIRDNESNPEVVSMDDILSTLQDKDGGKYVAEDIHDVLKSYYEVARDRFIDTVYLQVVTHYLVSGGESPLMLFSERWVLDLEPEKLDAIAGESLQKRERREMLTKRIQDLSDAVAVLH</sequence>
<dbReference type="GO" id="GO:0016020">
    <property type="term" value="C:membrane"/>
    <property type="evidence" value="ECO:0007669"/>
    <property type="project" value="TreeGrafter"/>
</dbReference>
<dbReference type="Pfam" id="PF00350">
    <property type="entry name" value="Dynamin_N"/>
    <property type="match status" value="1"/>
</dbReference>
<dbReference type="CDD" id="cd08771">
    <property type="entry name" value="DLP_1"/>
    <property type="match status" value="1"/>
</dbReference>
<organism evidence="6 7">
    <name type="scientific">Beauveria asiatica</name>
    <dbReference type="NCBI Taxonomy" id="1069075"/>
    <lineage>
        <taxon>Eukaryota</taxon>
        <taxon>Fungi</taxon>
        <taxon>Dikarya</taxon>
        <taxon>Ascomycota</taxon>
        <taxon>Pezizomycotina</taxon>
        <taxon>Sordariomycetes</taxon>
        <taxon>Hypocreomycetidae</taxon>
        <taxon>Hypocreales</taxon>
        <taxon>Cordycipitaceae</taxon>
        <taxon>Beauveria</taxon>
    </lineage>
</organism>
<dbReference type="PROSITE" id="PS51388">
    <property type="entry name" value="GED"/>
    <property type="match status" value="1"/>
</dbReference>
<evidence type="ECO:0000256" key="3">
    <source>
        <dbReference type="SAM" id="MobiDB-lite"/>
    </source>
</evidence>
<dbReference type="GO" id="GO:0048312">
    <property type="term" value="P:intracellular distribution of mitochondria"/>
    <property type="evidence" value="ECO:0007669"/>
    <property type="project" value="TreeGrafter"/>
</dbReference>
<dbReference type="InterPro" id="IPR045063">
    <property type="entry name" value="Dynamin_N"/>
</dbReference>
<evidence type="ECO:0000259" key="4">
    <source>
        <dbReference type="PROSITE" id="PS51388"/>
    </source>
</evidence>
<evidence type="ECO:0000256" key="2">
    <source>
        <dbReference type="ARBA" id="ARBA00023134"/>
    </source>
</evidence>
<dbReference type="InterPro" id="IPR020850">
    <property type="entry name" value="GED_dom"/>
</dbReference>
<dbReference type="GO" id="GO:0016559">
    <property type="term" value="P:peroxisome fission"/>
    <property type="evidence" value="ECO:0007669"/>
    <property type="project" value="TreeGrafter"/>
</dbReference>
<name>A0AAW0S8T2_9HYPO</name>
<accession>A0AAW0S8T2</accession>
<dbReference type="InterPro" id="IPR030381">
    <property type="entry name" value="G_DYNAMIN_dom"/>
</dbReference>
<dbReference type="Gene3D" id="3.40.50.300">
    <property type="entry name" value="P-loop containing nucleotide triphosphate hydrolases"/>
    <property type="match status" value="1"/>
</dbReference>
<dbReference type="SMART" id="SM00053">
    <property type="entry name" value="DYNc"/>
    <property type="match status" value="1"/>
</dbReference>
<feature type="domain" description="GED" evidence="4">
    <location>
        <begin position="631"/>
        <end position="718"/>
    </location>
</feature>
<feature type="domain" description="Dynamin-type G" evidence="5">
    <location>
        <begin position="33"/>
        <end position="324"/>
    </location>
</feature>
<comment type="caution">
    <text evidence="6">The sequence shown here is derived from an EMBL/GenBank/DDBJ whole genome shotgun (WGS) entry which is preliminary data.</text>
</comment>
<evidence type="ECO:0000259" key="5">
    <source>
        <dbReference type="PROSITE" id="PS51718"/>
    </source>
</evidence>
<dbReference type="PANTHER" id="PTHR11566">
    <property type="entry name" value="DYNAMIN"/>
    <property type="match status" value="1"/>
</dbReference>
<dbReference type="GO" id="GO:0003924">
    <property type="term" value="F:GTPase activity"/>
    <property type="evidence" value="ECO:0007669"/>
    <property type="project" value="InterPro"/>
</dbReference>
<dbReference type="AlphaFoldDB" id="A0AAW0S8T2"/>
<gene>
    <name evidence="6" type="ORF">G3M48_000813</name>
</gene>
<dbReference type="GO" id="GO:0005874">
    <property type="term" value="C:microtubule"/>
    <property type="evidence" value="ECO:0007669"/>
    <property type="project" value="TreeGrafter"/>
</dbReference>
<dbReference type="InterPro" id="IPR022812">
    <property type="entry name" value="Dynamin"/>
</dbReference>
<evidence type="ECO:0000313" key="7">
    <source>
        <dbReference type="Proteomes" id="UP001397290"/>
    </source>
</evidence>
<dbReference type="GO" id="GO:0006897">
    <property type="term" value="P:endocytosis"/>
    <property type="evidence" value="ECO:0007669"/>
    <property type="project" value="TreeGrafter"/>
</dbReference>
<dbReference type="PROSITE" id="PS51718">
    <property type="entry name" value="G_DYNAMIN_2"/>
    <property type="match status" value="1"/>
</dbReference>
<dbReference type="SUPFAM" id="SSF52540">
    <property type="entry name" value="P-loop containing nucleoside triphosphate hydrolases"/>
    <property type="match status" value="1"/>
</dbReference>
<proteinExistence type="predicted"/>
<protein>
    <recommendedName>
        <fullName evidence="8">Interferon-induced GTP-binding protein Mx2</fullName>
    </recommendedName>
</protein>
<dbReference type="GO" id="GO:0005739">
    <property type="term" value="C:mitochondrion"/>
    <property type="evidence" value="ECO:0007669"/>
    <property type="project" value="TreeGrafter"/>
</dbReference>
<keyword evidence="1" id="KW-0547">Nucleotide-binding</keyword>
<feature type="region of interest" description="Disordered" evidence="3">
    <location>
        <begin position="418"/>
        <end position="442"/>
    </location>
</feature>
<dbReference type="GO" id="GO:0000266">
    <property type="term" value="P:mitochondrial fission"/>
    <property type="evidence" value="ECO:0007669"/>
    <property type="project" value="TreeGrafter"/>
</dbReference>
<evidence type="ECO:0000256" key="1">
    <source>
        <dbReference type="ARBA" id="ARBA00022741"/>
    </source>
</evidence>
<dbReference type="GO" id="GO:0005525">
    <property type="term" value="F:GTP binding"/>
    <property type="evidence" value="ECO:0007669"/>
    <property type="project" value="InterPro"/>
</dbReference>
<dbReference type="EMBL" id="JAAHCF010000012">
    <property type="protein sequence ID" value="KAK8150595.1"/>
    <property type="molecule type" value="Genomic_DNA"/>
</dbReference>
<dbReference type="InterPro" id="IPR001401">
    <property type="entry name" value="Dynamin_GTPase"/>
</dbReference>
<keyword evidence="2" id="KW-0342">GTP-binding</keyword>
<evidence type="ECO:0008006" key="8">
    <source>
        <dbReference type="Google" id="ProtNLM"/>
    </source>
</evidence>
<evidence type="ECO:0000313" key="6">
    <source>
        <dbReference type="EMBL" id="KAK8150595.1"/>
    </source>
</evidence>
<dbReference type="FunFam" id="3.40.50.300:FF:001425">
    <property type="entry name" value="Dynamin GTPase, putative"/>
    <property type="match status" value="1"/>
</dbReference>
<dbReference type="GO" id="GO:0008017">
    <property type="term" value="F:microtubule binding"/>
    <property type="evidence" value="ECO:0007669"/>
    <property type="project" value="TreeGrafter"/>
</dbReference>